<evidence type="ECO:0000256" key="5">
    <source>
        <dbReference type="ARBA" id="ARBA00022857"/>
    </source>
</evidence>
<dbReference type="InterPro" id="IPR001796">
    <property type="entry name" value="DHFR_dom"/>
</dbReference>
<comment type="pathway">
    <text evidence="1 7">Cofactor biosynthesis; tetrahydrofolate biosynthesis; 5,6,7,8-tetrahydrofolate from 7,8-dihydrofolate: step 1/1.</text>
</comment>
<evidence type="ECO:0000256" key="3">
    <source>
        <dbReference type="ARBA" id="ARBA00012856"/>
    </source>
</evidence>
<reference evidence="9 10" key="1">
    <citation type="submission" date="2021-03" db="EMBL/GenBank/DDBJ databases">
        <title>Sequencing the genomes of 1000 actinobacteria strains.</title>
        <authorList>
            <person name="Klenk H.-P."/>
        </authorList>
    </citation>
    <scope>NUCLEOTIDE SEQUENCE [LARGE SCALE GENOMIC DNA]</scope>
    <source>
        <strain evidence="9 10">DSM 24221</strain>
    </source>
</reference>
<evidence type="ECO:0000256" key="4">
    <source>
        <dbReference type="ARBA" id="ARBA00022563"/>
    </source>
</evidence>
<comment type="function">
    <text evidence="7">Key enzyme in folate metabolism. Catalyzes an essential reaction for de novo glycine and purine synthesis, and for DNA precursor synthesis.</text>
</comment>
<evidence type="ECO:0000256" key="7">
    <source>
        <dbReference type="PIRNR" id="PIRNR000194"/>
    </source>
</evidence>
<dbReference type="PROSITE" id="PS51330">
    <property type="entry name" value="DHFR_2"/>
    <property type="match status" value="1"/>
</dbReference>
<dbReference type="InterPro" id="IPR024072">
    <property type="entry name" value="DHFR-like_dom_sf"/>
</dbReference>
<evidence type="ECO:0000256" key="1">
    <source>
        <dbReference type="ARBA" id="ARBA00004903"/>
    </source>
</evidence>
<dbReference type="PANTHER" id="PTHR48069:SF3">
    <property type="entry name" value="DIHYDROFOLATE REDUCTASE"/>
    <property type="match status" value="1"/>
</dbReference>
<dbReference type="RefSeq" id="WP_165137097.1">
    <property type="nucleotide sequence ID" value="NZ_CP049253.1"/>
</dbReference>
<dbReference type="PIRSF" id="PIRSF000194">
    <property type="entry name" value="DHFR"/>
    <property type="match status" value="1"/>
</dbReference>
<evidence type="ECO:0000259" key="8">
    <source>
        <dbReference type="PROSITE" id="PS51330"/>
    </source>
</evidence>
<comment type="similarity">
    <text evidence="2 7">Belongs to the dihydrofolate reductase family.</text>
</comment>
<organism evidence="9 10">
    <name type="scientific">Microbacterium amylolyticum</name>
    <dbReference type="NCBI Taxonomy" id="936337"/>
    <lineage>
        <taxon>Bacteria</taxon>
        <taxon>Bacillati</taxon>
        <taxon>Actinomycetota</taxon>
        <taxon>Actinomycetes</taxon>
        <taxon>Micrococcales</taxon>
        <taxon>Microbacteriaceae</taxon>
        <taxon>Microbacterium</taxon>
    </lineage>
</organism>
<dbReference type="CDD" id="cd00209">
    <property type="entry name" value="DHFR"/>
    <property type="match status" value="1"/>
</dbReference>
<keyword evidence="10" id="KW-1185">Reference proteome</keyword>
<accession>A0ABS4ZGI8</accession>
<dbReference type="SUPFAM" id="SSF53597">
    <property type="entry name" value="Dihydrofolate reductase-like"/>
    <property type="match status" value="1"/>
</dbReference>
<dbReference type="PRINTS" id="PR00070">
    <property type="entry name" value="DHFR"/>
</dbReference>
<keyword evidence="4 7" id="KW-0554">One-carbon metabolism</keyword>
<evidence type="ECO:0000313" key="10">
    <source>
        <dbReference type="Proteomes" id="UP001519362"/>
    </source>
</evidence>
<comment type="caution">
    <text evidence="9">The sequence shown here is derived from an EMBL/GenBank/DDBJ whole genome shotgun (WGS) entry which is preliminary data.</text>
</comment>
<evidence type="ECO:0000313" key="9">
    <source>
        <dbReference type="EMBL" id="MBP2436158.1"/>
    </source>
</evidence>
<dbReference type="Gene3D" id="3.40.430.10">
    <property type="entry name" value="Dihydrofolate Reductase, subunit A"/>
    <property type="match status" value="1"/>
</dbReference>
<dbReference type="Pfam" id="PF00186">
    <property type="entry name" value="DHFR_1"/>
    <property type="match status" value="1"/>
</dbReference>
<dbReference type="GO" id="GO:0004146">
    <property type="term" value="F:dihydrofolate reductase activity"/>
    <property type="evidence" value="ECO:0007669"/>
    <property type="project" value="UniProtKB-EC"/>
</dbReference>
<sequence length="169" mass="19142">MTIRSIWAQAPSGAIGDDGGMLWHVPEDMAFFKRATVSLPVIMGRRTWEAFPDHLRPLPERPNVVITRDADYEAPGAETAATLEQAIVRARVYDDEVWVIGGGEIYRQAMDLADELWVTDIDLDVDGDTHAPAIGEAWEQHASWPEEDDGWLESRTGTRYRFRVYTRRG</sequence>
<protein>
    <recommendedName>
        <fullName evidence="3 7">Dihydrofolate reductase</fullName>
        <ecNumber evidence="3 7">1.5.1.3</ecNumber>
    </recommendedName>
</protein>
<dbReference type="EMBL" id="JAGIOL010000001">
    <property type="protein sequence ID" value="MBP2436158.1"/>
    <property type="molecule type" value="Genomic_DNA"/>
</dbReference>
<comment type="catalytic activity">
    <reaction evidence="7">
        <text>(6S)-5,6,7,8-tetrahydrofolate + NADP(+) = 7,8-dihydrofolate + NADPH + H(+)</text>
        <dbReference type="Rhea" id="RHEA:15009"/>
        <dbReference type="ChEBI" id="CHEBI:15378"/>
        <dbReference type="ChEBI" id="CHEBI:57451"/>
        <dbReference type="ChEBI" id="CHEBI:57453"/>
        <dbReference type="ChEBI" id="CHEBI:57783"/>
        <dbReference type="ChEBI" id="CHEBI:58349"/>
        <dbReference type="EC" id="1.5.1.3"/>
    </reaction>
</comment>
<gene>
    <name evidence="9" type="ORF">JOF34_000744</name>
</gene>
<proteinExistence type="inferred from homology"/>
<evidence type="ECO:0000256" key="2">
    <source>
        <dbReference type="ARBA" id="ARBA00009539"/>
    </source>
</evidence>
<keyword evidence="6 7" id="KW-0560">Oxidoreductase</keyword>
<feature type="domain" description="DHFR" evidence="8">
    <location>
        <begin position="2"/>
        <end position="167"/>
    </location>
</feature>
<keyword evidence="5 7" id="KW-0521">NADP</keyword>
<dbReference type="PANTHER" id="PTHR48069">
    <property type="entry name" value="DIHYDROFOLATE REDUCTASE"/>
    <property type="match status" value="1"/>
</dbReference>
<evidence type="ECO:0000256" key="6">
    <source>
        <dbReference type="ARBA" id="ARBA00023002"/>
    </source>
</evidence>
<dbReference type="EC" id="1.5.1.3" evidence="3 7"/>
<dbReference type="Proteomes" id="UP001519362">
    <property type="component" value="Unassembled WGS sequence"/>
</dbReference>
<name>A0ABS4ZGI8_9MICO</name>
<dbReference type="InterPro" id="IPR012259">
    <property type="entry name" value="DHFR"/>
</dbReference>